<protein>
    <submittedName>
        <fullName evidence="8">RING-type domain-containing protein</fullName>
    </submittedName>
</protein>
<keyword evidence="1 3" id="KW-0479">Metal-binding</keyword>
<sequence>MKCELCLRPLGPRITFVRGCSHRFHVDCMYDWLEFAYSEEILFVCPGQDCFAYSPIIEVGLCDENGNMFNPTKAYDAYSFLRQFKGENLACQRSPKVSGDNMEADISTRMSSLNLSSPANQNDSRPLELQGTLSTAMKEAEC</sequence>
<evidence type="ECO:0000313" key="6">
    <source>
        <dbReference type="EMBL" id="VDO03055.1"/>
    </source>
</evidence>
<evidence type="ECO:0000259" key="5">
    <source>
        <dbReference type="PROSITE" id="PS50089"/>
    </source>
</evidence>
<dbReference type="InterPro" id="IPR001841">
    <property type="entry name" value="Znf_RING"/>
</dbReference>
<dbReference type="AlphaFoldDB" id="A0A0R3TJE9"/>
<evidence type="ECO:0000313" key="7">
    <source>
        <dbReference type="Proteomes" id="UP000278807"/>
    </source>
</evidence>
<reference evidence="6 7" key="2">
    <citation type="submission" date="2018-11" db="EMBL/GenBank/DDBJ databases">
        <authorList>
            <consortium name="Pathogen Informatics"/>
        </authorList>
    </citation>
    <scope>NUCLEOTIDE SEQUENCE [LARGE SCALE GENOMIC DNA]</scope>
</reference>
<evidence type="ECO:0000256" key="1">
    <source>
        <dbReference type="ARBA" id="ARBA00022771"/>
    </source>
</evidence>
<name>A0A0R3TJE9_RODNA</name>
<dbReference type="CDD" id="cd16448">
    <property type="entry name" value="RING-H2"/>
    <property type="match status" value="1"/>
</dbReference>
<organism evidence="8">
    <name type="scientific">Rodentolepis nana</name>
    <name type="common">Dwarf tapeworm</name>
    <name type="synonym">Hymenolepis nana</name>
    <dbReference type="NCBI Taxonomy" id="102285"/>
    <lineage>
        <taxon>Eukaryota</taxon>
        <taxon>Metazoa</taxon>
        <taxon>Spiralia</taxon>
        <taxon>Lophotrochozoa</taxon>
        <taxon>Platyhelminthes</taxon>
        <taxon>Cestoda</taxon>
        <taxon>Eucestoda</taxon>
        <taxon>Cyclophyllidea</taxon>
        <taxon>Hymenolepididae</taxon>
        <taxon>Rodentolepis</taxon>
    </lineage>
</organism>
<dbReference type="PROSITE" id="PS50089">
    <property type="entry name" value="ZF_RING_2"/>
    <property type="match status" value="1"/>
</dbReference>
<dbReference type="Pfam" id="PF13639">
    <property type="entry name" value="zf-RING_2"/>
    <property type="match status" value="1"/>
</dbReference>
<evidence type="ECO:0000256" key="4">
    <source>
        <dbReference type="SAM" id="MobiDB-lite"/>
    </source>
</evidence>
<gene>
    <name evidence="6" type="ORF">HNAJ_LOCUS7195</name>
</gene>
<feature type="domain" description="RING-type" evidence="5">
    <location>
        <begin position="3"/>
        <end position="46"/>
    </location>
</feature>
<evidence type="ECO:0000313" key="8">
    <source>
        <dbReference type="WBParaSite" id="HNAJ_0000719901-mRNA-1"/>
    </source>
</evidence>
<keyword evidence="7" id="KW-1185">Reference proteome</keyword>
<dbReference type="WBParaSite" id="HNAJ_0000719901-mRNA-1">
    <property type="protein sequence ID" value="HNAJ_0000719901-mRNA-1"/>
    <property type="gene ID" value="HNAJ_0000719901"/>
</dbReference>
<dbReference type="EMBL" id="UZAE01012015">
    <property type="protein sequence ID" value="VDO03055.1"/>
    <property type="molecule type" value="Genomic_DNA"/>
</dbReference>
<keyword evidence="1 3" id="KW-0863">Zinc-finger</keyword>
<evidence type="ECO:0000256" key="3">
    <source>
        <dbReference type="PROSITE-ProRule" id="PRU00175"/>
    </source>
</evidence>
<accession>A0A0R3TJE9</accession>
<dbReference type="SUPFAM" id="SSF57850">
    <property type="entry name" value="RING/U-box"/>
    <property type="match status" value="1"/>
</dbReference>
<proteinExistence type="predicted"/>
<keyword evidence="2" id="KW-0862">Zinc</keyword>
<reference evidence="8" key="1">
    <citation type="submission" date="2017-02" db="UniProtKB">
        <authorList>
            <consortium name="WormBaseParasite"/>
        </authorList>
    </citation>
    <scope>IDENTIFICATION</scope>
</reference>
<feature type="region of interest" description="Disordered" evidence="4">
    <location>
        <begin position="113"/>
        <end position="142"/>
    </location>
</feature>
<evidence type="ECO:0000256" key="2">
    <source>
        <dbReference type="ARBA" id="ARBA00022833"/>
    </source>
</evidence>
<dbReference type="GO" id="GO:0008270">
    <property type="term" value="F:zinc ion binding"/>
    <property type="evidence" value="ECO:0007669"/>
    <property type="project" value="UniProtKB-KW"/>
</dbReference>
<dbReference type="Proteomes" id="UP000278807">
    <property type="component" value="Unassembled WGS sequence"/>
</dbReference>
<dbReference type="Gene3D" id="3.30.40.10">
    <property type="entry name" value="Zinc/RING finger domain, C3HC4 (zinc finger)"/>
    <property type="match status" value="1"/>
</dbReference>
<dbReference type="InterPro" id="IPR013083">
    <property type="entry name" value="Znf_RING/FYVE/PHD"/>
</dbReference>
<feature type="compositionally biased region" description="Polar residues" evidence="4">
    <location>
        <begin position="113"/>
        <end position="124"/>
    </location>
</feature>
<dbReference type="OrthoDB" id="527344at2759"/>